<reference evidence="1" key="2">
    <citation type="submission" date="2023-07" db="EMBL/GenBank/DDBJ databases">
        <authorList>
            <consortium name="Lawrence Berkeley National Laboratory"/>
            <person name="Haridas S."/>
            <person name="Hensen N."/>
            <person name="Bonometti L."/>
            <person name="Westerberg I."/>
            <person name="Brannstrom I.O."/>
            <person name="Guillou S."/>
            <person name="Cros-Aarteil S."/>
            <person name="Calhoun S."/>
            <person name="Kuo A."/>
            <person name="Mondo S."/>
            <person name="Pangilinan J."/>
            <person name="Riley R."/>
            <person name="LaButti K."/>
            <person name="Andreopoulos B."/>
            <person name="Lipzen A."/>
            <person name="Chen C."/>
            <person name="Yanf M."/>
            <person name="Daum C."/>
            <person name="Ng V."/>
            <person name="Clum A."/>
            <person name="Steindorff A."/>
            <person name="Ohm R."/>
            <person name="Martin F."/>
            <person name="Silar P."/>
            <person name="Natvig D."/>
            <person name="Lalanne C."/>
            <person name="Gautier V."/>
            <person name="Ament-velasquez S.L."/>
            <person name="Kruys A."/>
            <person name="Hutchinson M.I."/>
            <person name="Powell A.J."/>
            <person name="Barry K."/>
            <person name="Miller A.N."/>
            <person name="Grigoriev I.V."/>
            <person name="Debuchy R."/>
            <person name="Gladieux P."/>
            <person name="Thoren M.H."/>
            <person name="Johannesson H."/>
        </authorList>
    </citation>
    <scope>NUCLEOTIDE SEQUENCE</scope>
    <source>
        <strain evidence="1">FGSC 1904</strain>
    </source>
</reference>
<protein>
    <submittedName>
        <fullName evidence="1">Uncharacterized protein</fullName>
    </submittedName>
</protein>
<evidence type="ECO:0000313" key="1">
    <source>
        <dbReference type="EMBL" id="KAK3400515.1"/>
    </source>
</evidence>
<organism evidence="1 2">
    <name type="scientific">Sordaria brevicollis</name>
    <dbReference type="NCBI Taxonomy" id="83679"/>
    <lineage>
        <taxon>Eukaryota</taxon>
        <taxon>Fungi</taxon>
        <taxon>Dikarya</taxon>
        <taxon>Ascomycota</taxon>
        <taxon>Pezizomycotina</taxon>
        <taxon>Sordariomycetes</taxon>
        <taxon>Sordariomycetidae</taxon>
        <taxon>Sordariales</taxon>
        <taxon>Sordariaceae</taxon>
        <taxon>Sordaria</taxon>
    </lineage>
</organism>
<dbReference type="AlphaFoldDB" id="A0AAE0PJ74"/>
<keyword evidence="2" id="KW-1185">Reference proteome</keyword>
<reference evidence="1" key="1">
    <citation type="journal article" date="2023" name="Mol. Phylogenet. Evol.">
        <title>Genome-scale phylogeny and comparative genomics of the fungal order Sordariales.</title>
        <authorList>
            <person name="Hensen N."/>
            <person name="Bonometti L."/>
            <person name="Westerberg I."/>
            <person name="Brannstrom I.O."/>
            <person name="Guillou S."/>
            <person name="Cros-Aarteil S."/>
            <person name="Calhoun S."/>
            <person name="Haridas S."/>
            <person name="Kuo A."/>
            <person name="Mondo S."/>
            <person name="Pangilinan J."/>
            <person name="Riley R."/>
            <person name="LaButti K."/>
            <person name="Andreopoulos B."/>
            <person name="Lipzen A."/>
            <person name="Chen C."/>
            <person name="Yan M."/>
            <person name="Daum C."/>
            <person name="Ng V."/>
            <person name="Clum A."/>
            <person name="Steindorff A."/>
            <person name="Ohm R.A."/>
            <person name="Martin F."/>
            <person name="Silar P."/>
            <person name="Natvig D.O."/>
            <person name="Lalanne C."/>
            <person name="Gautier V."/>
            <person name="Ament-Velasquez S.L."/>
            <person name="Kruys A."/>
            <person name="Hutchinson M.I."/>
            <person name="Powell A.J."/>
            <person name="Barry K."/>
            <person name="Miller A.N."/>
            <person name="Grigoriev I.V."/>
            <person name="Debuchy R."/>
            <person name="Gladieux P."/>
            <person name="Hiltunen Thoren M."/>
            <person name="Johannesson H."/>
        </authorList>
    </citation>
    <scope>NUCLEOTIDE SEQUENCE</scope>
    <source>
        <strain evidence="1">FGSC 1904</strain>
    </source>
</reference>
<gene>
    <name evidence="1" type="ORF">B0T20DRAFT_494334</name>
</gene>
<proteinExistence type="predicted"/>
<accession>A0AAE0PJ74</accession>
<comment type="caution">
    <text evidence="1">The sequence shown here is derived from an EMBL/GenBank/DDBJ whole genome shotgun (WGS) entry which is preliminary data.</text>
</comment>
<sequence>MSRPHLREAMFLYSHQKRQAAVDLSAQSTIPNPRKRPSEEITDVIGDVFVDRFVDGDAAAPHKRPGWPAVVERSKRRPFYPRKRSSDEFEEEVPLDASLAEELADALANERSGEVDDDGQAKFPGHRLLADELNDATANEYGSPFYEEQFSYPILFTLLTKGTIGTINVVAGEPPYVKITHDLAHTSFVYCDSSSLRPSRSLAKELAEGIANEDVEPFSHSDEFLFGLAELTDGNDRFPAAIHPVEEHVADAISDKVGQGLNDGGSAILMRLDSPAKTLLDSIATQSLTDILASELSAEARRRPLLLWVSSWAIQWVSQ</sequence>
<dbReference type="Proteomes" id="UP001281003">
    <property type="component" value="Unassembled WGS sequence"/>
</dbReference>
<name>A0AAE0PJ74_SORBR</name>
<evidence type="ECO:0000313" key="2">
    <source>
        <dbReference type="Proteomes" id="UP001281003"/>
    </source>
</evidence>
<dbReference type="EMBL" id="JAUTDP010000003">
    <property type="protein sequence ID" value="KAK3400515.1"/>
    <property type="molecule type" value="Genomic_DNA"/>
</dbReference>